<feature type="region of interest" description="Disordered" evidence="1">
    <location>
        <begin position="1"/>
        <end position="83"/>
    </location>
</feature>
<reference evidence="2 3" key="1">
    <citation type="submission" date="2015-11" db="EMBL/GenBank/DDBJ databases">
        <authorList>
            <person name="Sahl J."/>
            <person name="Wagner D."/>
            <person name="Keim P."/>
        </authorList>
    </citation>
    <scope>NUCLEOTIDE SEQUENCE [LARGE SCALE GENOMIC DNA]</scope>
    <source>
        <strain evidence="2 3">BDU18</strain>
    </source>
</reference>
<organism evidence="2 3">
    <name type="scientific">Burkholderia savannae</name>
    <dbReference type="NCBI Taxonomy" id="1637837"/>
    <lineage>
        <taxon>Bacteria</taxon>
        <taxon>Pseudomonadati</taxon>
        <taxon>Pseudomonadota</taxon>
        <taxon>Betaproteobacteria</taxon>
        <taxon>Burkholderiales</taxon>
        <taxon>Burkholderiaceae</taxon>
        <taxon>Burkholderia</taxon>
        <taxon>pseudomallei group</taxon>
    </lineage>
</organism>
<name>A0ABR5T4X2_9BURK</name>
<protein>
    <submittedName>
        <fullName evidence="2">Uncharacterized protein</fullName>
    </submittedName>
</protein>
<dbReference type="Proteomes" id="UP000070255">
    <property type="component" value="Unassembled WGS sequence"/>
</dbReference>
<comment type="caution">
    <text evidence="2">The sequence shown here is derived from an EMBL/GenBank/DDBJ whole genome shotgun (WGS) entry which is preliminary data.</text>
</comment>
<feature type="compositionally biased region" description="Basic residues" evidence="1">
    <location>
        <begin position="68"/>
        <end position="83"/>
    </location>
</feature>
<keyword evidence="3" id="KW-1185">Reference proteome</keyword>
<evidence type="ECO:0000313" key="2">
    <source>
        <dbReference type="EMBL" id="KWZ38116.1"/>
    </source>
</evidence>
<accession>A0ABR5T4X2</accession>
<sequence>MCALCPGSARAGARRSPRGARGASAWGASPQAGDATRAECGGGPVAGSPQRALIVEDETMRARGAPKGPRRARRFKRTSKADE</sequence>
<feature type="compositionally biased region" description="Low complexity" evidence="1">
    <location>
        <begin position="19"/>
        <end position="30"/>
    </location>
</feature>
<feature type="compositionally biased region" description="Low complexity" evidence="1">
    <location>
        <begin position="1"/>
        <end position="11"/>
    </location>
</feature>
<evidence type="ECO:0000256" key="1">
    <source>
        <dbReference type="SAM" id="MobiDB-lite"/>
    </source>
</evidence>
<proteinExistence type="predicted"/>
<dbReference type="EMBL" id="LNJQ01000004">
    <property type="protein sequence ID" value="KWZ38116.1"/>
    <property type="molecule type" value="Genomic_DNA"/>
</dbReference>
<gene>
    <name evidence="2" type="ORF">WS72_24835</name>
</gene>
<evidence type="ECO:0000313" key="3">
    <source>
        <dbReference type="Proteomes" id="UP000070255"/>
    </source>
</evidence>